<protein>
    <submittedName>
        <fullName evidence="1">Uncharacterized protein</fullName>
    </submittedName>
</protein>
<gene>
    <name evidence="1" type="ORF">ACFPEN_30970</name>
</gene>
<dbReference type="EMBL" id="JBHSFS010000019">
    <property type="protein sequence ID" value="MFC4517321.1"/>
    <property type="molecule type" value="Genomic_DNA"/>
</dbReference>
<sequence>MTTSKMPRRVKPTAPWPKYDCHIARAEVDAMALLVKGVPQPEVVRSTGLSNHHIRRLALYLAEDAQTPPQPRNVCQPRRRP</sequence>
<accession>A0ABV9BTK2</accession>
<keyword evidence="2" id="KW-1185">Reference proteome</keyword>
<evidence type="ECO:0000313" key="1">
    <source>
        <dbReference type="EMBL" id="MFC4517321.1"/>
    </source>
</evidence>
<organism evidence="1 2">
    <name type="scientific">Streptomyces ehimensis</name>
    <dbReference type="NCBI Taxonomy" id="68195"/>
    <lineage>
        <taxon>Bacteria</taxon>
        <taxon>Bacillati</taxon>
        <taxon>Actinomycetota</taxon>
        <taxon>Actinomycetes</taxon>
        <taxon>Kitasatosporales</taxon>
        <taxon>Streptomycetaceae</taxon>
        <taxon>Streptomyces</taxon>
    </lineage>
</organism>
<dbReference type="Proteomes" id="UP001595990">
    <property type="component" value="Unassembled WGS sequence"/>
</dbReference>
<evidence type="ECO:0000313" key="2">
    <source>
        <dbReference type="Proteomes" id="UP001595990"/>
    </source>
</evidence>
<dbReference type="RefSeq" id="WP_411951509.1">
    <property type="nucleotide sequence ID" value="NZ_JBHSFS010000019.1"/>
</dbReference>
<name>A0ABV9BTK2_9ACTN</name>
<comment type="caution">
    <text evidence="1">The sequence shown here is derived from an EMBL/GenBank/DDBJ whole genome shotgun (WGS) entry which is preliminary data.</text>
</comment>
<proteinExistence type="predicted"/>
<reference evidence="2" key="1">
    <citation type="journal article" date="2019" name="Int. J. Syst. Evol. Microbiol.">
        <title>The Global Catalogue of Microorganisms (GCM) 10K type strain sequencing project: providing services to taxonomists for standard genome sequencing and annotation.</title>
        <authorList>
            <consortium name="The Broad Institute Genomics Platform"/>
            <consortium name="The Broad Institute Genome Sequencing Center for Infectious Disease"/>
            <person name="Wu L."/>
            <person name="Ma J."/>
        </authorList>
    </citation>
    <scope>NUCLEOTIDE SEQUENCE [LARGE SCALE GENOMIC DNA]</scope>
    <source>
        <strain evidence="2">CECT 8064</strain>
    </source>
</reference>